<sequence length="185" mass="21122">MSQFKVVLQNTIAEGFNHEEVERNLARFLKTDDATVKKLITRRETVIKKGVESDVAEKYRKLLDKCGVGCEIRPMLPTSDENKPLSDQTNRIVQAGLAPSEAPKSSMPSLILTDLTYDQVPFYRKWWFIVLAILLFSPASFLICLTGNIYAKKRDGVYKYSRGLKWLVIFISFVFIFKAVVHQLG</sequence>
<gene>
    <name evidence="2" type="ORF">IOQ59_14545</name>
</gene>
<evidence type="ECO:0000256" key="1">
    <source>
        <dbReference type="SAM" id="Phobius"/>
    </source>
</evidence>
<accession>A0A8J7FCG0</accession>
<proteinExistence type="predicted"/>
<keyword evidence="1" id="KW-0472">Membrane</keyword>
<dbReference type="EMBL" id="JADEYS010000015">
    <property type="protein sequence ID" value="MBE9398477.1"/>
    <property type="molecule type" value="Genomic_DNA"/>
</dbReference>
<dbReference type="Proteomes" id="UP000640333">
    <property type="component" value="Unassembled WGS sequence"/>
</dbReference>
<organism evidence="2 3">
    <name type="scientific">Pontibacterium sinense</name>
    <dbReference type="NCBI Taxonomy" id="2781979"/>
    <lineage>
        <taxon>Bacteria</taxon>
        <taxon>Pseudomonadati</taxon>
        <taxon>Pseudomonadota</taxon>
        <taxon>Gammaproteobacteria</taxon>
        <taxon>Oceanospirillales</taxon>
        <taxon>Oceanospirillaceae</taxon>
        <taxon>Pontibacterium</taxon>
    </lineage>
</organism>
<keyword evidence="1" id="KW-1133">Transmembrane helix</keyword>
<comment type="caution">
    <text evidence="2">The sequence shown here is derived from an EMBL/GenBank/DDBJ whole genome shotgun (WGS) entry which is preliminary data.</text>
</comment>
<keyword evidence="3" id="KW-1185">Reference proteome</keyword>
<dbReference type="RefSeq" id="WP_193954113.1">
    <property type="nucleotide sequence ID" value="NZ_JADEYS010000015.1"/>
</dbReference>
<reference evidence="2" key="1">
    <citation type="submission" date="2020-10" db="EMBL/GenBank/DDBJ databases">
        <title>Bacterium isolated from coastal waters sediment.</title>
        <authorList>
            <person name="Chen R.-J."/>
            <person name="Lu D.-C."/>
            <person name="Zhu K.-L."/>
            <person name="Du Z.-J."/>
        </authorList>
    </citation>
    <scope>NUCLEOTIDE SEQUENCE</scope>
    <source>
        <strain evidence="2">N1Y112</strain>
    </source>
</reference>
<evidence type="ECO:0000313" key="3">
    <source>
        <dbReference type="Proteomes" id="UP000640333"/>
    </source>
</evidence>
<feature type="transmembrane region" description="Helical" evidence="1">
    <location>
        <begin position="126"/>
        <end position="151"/>
    </location>
</feature>
<protein>
    <submittedName>
        <fullName evidence="2">Uncharacterized protein</fullName>
    </submittedName>
</protein>
<name>A0A8J7FCG0_9GAMM</name>
<keyword evidence="1" id="KW-0812">Transmembrane</keyword>
<dbReference type="AlphaFoldDB" id="A0A8J7FCG0"/>
<feature type="transmembrane region" description="Helical" evidence="1">
    <location>
        <begin position="163"/>
        <end position="181"/>
    </location>
</feature>
<evidence type="ECO:0000313" key="2">
    <source>
        <dbReference type="EMBL" id="MBE9398477.1"/>
    </source>
</evidence>